<dbReference type="EMBL" id="JAVDVI010000002">
    <property type="protein sequence ID" value="MDR6966650.1"/>
    <property type="molecule type" value="Genomic_DNA"/>
</dbReference>
<dbReference type="PANTHER" id="PTHR41339">
    <property type="entry name" value="LIPL48"/>
    <property type="match status" value="1"/>
</dbReference>
<organism evidence="2 3">
    <name type="scientific">Flavobacterium arsenatis</name>
    <dbReference type="NCBI Taxonomy" id="1484332"/>
    <lineage>
        <taxon>Bacteria</taxon>
        <taxon>Pseudomonadati</taxon>
        <taxon>Bacteroidota</taxon>
        <taxon>Flavobacteriia</taxon>
        <taxon>Flavobacteriales</taxon>
        <taxon>Flavobacteriaceae</taxon>
        <taxon>Flavobacterium</taxon>
    </lineage>
</organism>
<keyword evidence="3" id="KW-1185">Reference proteome</keyword>
<keyword evidence="1" id="KW-0732">Signal</keyword>
<feature type="signal peptide" evidence="1">
    <location>
        <begin position="1"/>
        <end position="23"/>
    </location>
</feature>
<dbReference type="Proteomes" id="UP001255185">
    <property type="component" value="Unassembled WGS sequence"/>
</dbReference>
<reference evidence="2 3" key="1">
    <citation type="submission" date="2023-07" db="EMBL/GenBank/DDBJ databases">
        <title>Sorghum-associated microbial communities from plants grown in Nebraska, USA.</title>
        <authorList>
            <person name="Schachtman D."/>
        </authorList>
    </citation>
    <scope>NUCLEOTIDE SEQUENCE [LARGE SCALE GENOMIC DNA]</scope>
    <source>
        <strain evidence="2 3">3773</strain>
    </source>
</reference>
<name>A0ABU1TL46_9FLAO</name>
<evidence type="ECO:0000313" key="2">
    <source>
        <dbReference type="EMBL" id="MDR6966650.1"/>
    </source>
</evidence>
<evidence type="ECO:0000256" key="1">
    <source>
        <dbReference type="SAM" id="SignalP"/>
    </source>
</evidence>
<sequence length="474" mass="49785">MKKSLFYFASLFLSAAVMTSCSGDDNGGTTPDPDPDPVGPVVLTGDLTTQTLTNDKQYLLRGIVYVKNAQTLTIEPGTVIMGDKATKGTLVIVPGGKIIADGTAAEPIVFTSALEPGSRDRGDWGGLILLGKAKVNQAAPSIEGLAVSPETVYGGDIDADNSGILRYVRVEFAGIELTPNNETNSITLGGVGSGTVLENAQVSFGGDDGFEWFGGSVNGKNLIAFATWDDSFDVDFGYSGKNQFGLEVRYPSFADQSGSNSFECDNGPNDNVGVGQYNFLTTGVFSNFTCIGPRAIVTQSINANYQHSLDLRRRTAVTIANSVFVGYPRGIRMNQQSVYDNYVAGEGVLTNNVMVADLQTYSVGSGMTATAADVNALWNATNTTITAVPTPEQGGLATIYTALGLNSNVFFGGNVATAYSSNPTFTVTTGTLTAGASFVNPKLAGLANTTYVGAFGSTDWTDGWAEFNPISKEY</sequence>
<evidence type="ECO:0000313" key="3">
    <source>
        <dbReference type="Proteomes" id="UP001255185"/>
    </source>
</evidence>
<gene>
    <name evidence="2" type="ORF">J2X31_000648</name>
</gene>
<protein>
    <recommendedName>
        <fullName evidence="4">T9SS C-terminal target domain-containing protein</fullName>
    </recommendedName>
</protein>
<comment type="caution">
    <text evidence="2">The sequence shown here is derived from an EMBL/GenBank/DDBJ whole genome shotgun (WGS) entry which is preliminary data.</text>
</comment>
<proteinExistence type="predicted"/>
<feature type="chain" id="PRO_5046471252" description="T9SS C-terminal target domain-containing protein" evidence="1">
    <location>
        <begin position="24"/>
        <end position="474"/>
    </location>
</feature>
<dbReference type="RefSeq" id="WP_310024339.1">
    <property type="nucleotide sequence ID" value="NZ_JAVDVI010000002.1"/>
</dbReference>
<dbReference type="PROSITE" id="PS51257">
    <property type="entry name" value="PROKAR_LIPOPROTEIN"/>
    <property type="match status" value="1"/>
</dbReference>
<evidence type="ECO:0008006" key="4">
    <source>
        <dbReference type="Google" id="ProtNLM"/>
    </source>
</evidence>
<accession>A0ABU1TL46</accession>
<dbReference type="PANTHER" id="PTHR41339:SF1">
    <property type="entry name" value="SECRETED PROTEIN"/>
    <property type="match status" value="1"/>
</dbReference>